<dbReference type="InterPro" id="IPR020904">
    <property type="entry name" value="Sc_DH/Rdtase_CS"/>
</dbReference>
<dbReference type="PANTHER" id="PTHR24321:SF8">
    <property type="entry name" value="ESTRADIOL 17-BETA-DEHYDROGENASE 8-RELATED"/>
    <property type="match status" value="1"/>
</dbReference>
<evidence type="ECO:0000313" key="5">
    <source>
        <dbReference type="Proteomes" id="UP000290567"/>
    </source>
</evidence>
<proteinExistence type="inferred from homology"/>
<sequence>MERKIAIVSGAATGIGRASAVRLAEDGFALVLADWNEAEGETTLGLCREVHEDVDFVLTDMGKEAEVKKLVAFTMDKYGKIDFFFNNQGVLHMPRDFDELTEDDMDYVLHSNFKACFFGMKHVLKVMKEQRFGHILNTGSSSGIRPETGFGVYSATKHGVVGMSKVAAMEYARYDVRVNCLCPGGFITPMTMKVGMFMQEHQYQQPKPSVALLGPAKMGDTSEIVGMVSLMASEDSSYMTGSVISVDGGNTL</sequence>
<dbReference type="CDD" id="cd05233">
    <property type="entry name" value="SDR_c"/>
    <property type="match status" value="1"/>
</dbReference>
<dbReference type="PROSITE" id="PS00061">
    <property type="entry name" value="ADH_SHORT"/>
    <property type="match status" value="1"/>
</dbReference>
<reference evidence="5" key="1">
    <citation type="submission" date="2019-02" db="EMBL/GenBank/DDBJ databases">
        <title>Draft genome sequence of Enterococcus sp. Gos25-1.</title>
        <authorList>
            <person name="Tanaka N."/>
            <person name="Shiwa Y."/>
            <person name="Fujita N."/>
        </authorList>
    </citation>
    <scope>NUCLEOTIDE SEQUENCE [LARGE SCALE GENOMIC DNA]</scope>
    <source>
        <strain evidence="5">Gos25-1</strain>
    </source>
</reference>
<protein>
    <submittedName>
        <fullName evidence="4">Short chain dehydrogenase</fullName>
    </submittedName>
</protein>
<dbReference type="PRINTS" id="PR00080">
    <property type="entry name" value="SDRFAMILY"/>
</dbReference>
<comment type="similarity">
    <text evidence="1 3">Belongs to the short-chain dehydrogenases/reductases (SDR) family.</text>
</comment>
<dbReference type="Proteomes" id="UP000290567">
    <property type="component" value="Unassembled WGS sequence"/>
</dbReference>
<accession>A0A4P5PDV2</accession>
<dbReference type="AlphaFoldDB" id="A0A4P5PDV2"/>
<evidence type="ECO:0000256" key="1">
    <source>
        <dbReference type="ARBA" id="ARBA00006484"/>
    </source>
</evidence>
<evidence type="ECO:0000256" key="2">
    <source>
        <dbReference type="ARBA" id="ARBA00023002"/>
    </source>
</evidence>
<dbReference type="RefSeq" id="WP_146622219.1">
    <property type="nucleotide sequence ID" value="NZ_BJCC01000013.1"/>
</dbReference>
<keyword evidence="5" id="KW-1185">Reference proteome</keyword>
<evidence type="ECO:0000256" key="3">
    <source>
        <dbReference type="RuleBase" id="RU000363"/>
    </source>
</evidence>
<dbReference type="Gene3D" id="3.40.50.720">
    <property type="entry name" value="NAD(P)-binding Rossmann-like Domain"/>
    <property type="match status" value="1"/>
</dbReference>
<dbReference type="PANTHER" id="PTHR24321">
    <property type="entry name" value="DEHYDROGENASES, SHORT CHAIN"/>
    <property type="match status" value="1"/>
</dbReference>
<comment type="caution">
    <text evidence="4">The sequence shown here is derived from an EMBL/GenBank/DDBJ whole genome shotgun (WGS) entry which is preliminary data.</text>
</comment>
<gene>
    <name evidence="4" type="ORF">NRIC_16630</name>
</gene>
<dbReference type="Pfam" id="PF00106">
    <property type="entry name" value="adh_short"/>
    <property type="match status" value="1"/>
</dbReference>
<dbReference type="FunFam" id="3.40.50.720:FF:000084">
    <property type="entry name" value="Short-chain dehydrogenase reductase"/>
    <property type="match status" value="1"/>
</dbReference>
<dbReference type="OrthoDB" id="9803333at2"/>
<dbReference type="SUPFAM" id="SSF51735">
    <property type="entry name" value="NAD(P)-binding Rossmann-fold domains"/>
    <property type="match status" value="1"/>
</dbReference>
<name>A0A4P5PDV2_9ENTE</name>
<dbReference type="GO" id="GO:0016491">
    <property type="term" value="F:oxidoreductase activity"/>
    <property type="evidence" value="ECO:0007669"/>
    <property type="project" value="UniProtKB-KW"/>
</dbReference>
<dbReference type="InterPro" id="IPR002347">
    <property type="entry name" value="SDR_fam"/>
</dbReference>
<evidence type="ECO:0000313" key="4">
    <source>
        <dbReference type="EMBL" id="GCF93772.1"/>
    </source>
</evidence>
<dbReference type="PRINTS" id="PR00081">
    <property type="entry name" value="GDHRDH"/>
</dbReference>
<organism evidence="4 5">
    <name type="scientific">Enterococcus florum</name>
    <dbReference type="NCBI Taxonomy" id="2480627"/>
    <lineage>
        <taxon>Bacteria</taxon>
        <taxon>Bacillati</taxon>
        <taxon>Bacillota</taxon>
        <taxon>Bacilli</taxon>
        <taxon>Lactobacillales</taxon>
        <taxon>Enterococcaceae</taxon>
        <taxon>Enterococcus</taxon>
    </lineage>
</organism>
<dbReference type="EMBL" id="BJCC01000013">
    <property type="protein sequence ID" value="GCF93772.1"/>
    <property type="molecule type" value="Genomic_DNA"/>
</dbReference>
<dbReference type="GO" id="GO:0008206">
    <property type="term" value="P:bile acid metabolic process"/>
    <property type="evidence" value="ECO:0007669"/>
    <property type="project" value="UniProtKB-ARBA"/>
</dbReference>
<dbReference type="InterPro" id="IPR036291">
    <property type="entry name" value="NAD(P)-bd_dom_sf"/>
</dbReference>
<keyword evidence="2" id="KW-0560">Oxidoreductase</keyword>